<dbReference type="EC" id="2.7.13.3" evidence="2"/>
<evidence type="ECO:0000313" key="6">
    <source>
        <dbReference type="EMBL" id="MBW4662323.1"/>
    </source>
</evidence>
<dbReference type="CDD" id="cd19410">
    <property type="entry name" value="HK9-like_sensor"/>
    <property type="match status" value="1"/>
</dbReference>
<evidence type="ECO:0000259" key="5">
    <source>
        <dbReference type="Pfam" id="PF05227"/>
    </source>
</evidence>
<comment type="catalytic activity">
    <reaction evidence="1">
        <text>ATP + protein L-histidine = ADP + protein N-phospho-L-histidine.</text>
        <dbReference type="EC" id="2.7.13.3"/>
    </reaction>
</comment>
<keyword evidence="3" id="KW-0175">Coiled coil</keyword>
<dbReference type="Pfam" id="PF05227">
    <property type="entry name" value="CHASE3"/>
    <property type="match status" value="1"/>
</dbReference>
<keyword evidence="4" id="KW-0472">Membrane</keyword>
<feature type="domain" description="CHASE3" evidence="5">
    <location>
        <begin position="50"/>
        <end position="191"/>
    </location>
</feature>
<protein>
    <recommendedName>
        <fullName evidence="2">histidine kinase</fullName>
        <ecNumber evidence="2">2.7.13.3</ecNumber>
    </recommendedName>
</protein>
<proteinExistence type="predicted"/>
<accession>A0A951QGQ7</accession>
<evidence type="ECO:0000256" key="4">
    <source>
        <dbReference type="SAM" id="Phobius"/>
    </source>
</evidence>
<dbReference type="EMBL" id="JAHHHD010000068">
    <property type="protein sequence ID" value="MBW4662323.1"/>
    <property type="molecule type" value="Genomic_DNA"/>
</dbReference>
<feature type="transmembrane region" description="Helical" evidence="4">
    <location>
        <begin position="199"/>
        <end position="222"/>
    </location>
</feature>
<gene>
    <name evidence="6" type="ORF">KME15_27030</name>
</gene>
<comment type="caution">
    <text evidence="6">The sequence shown here is derived from an EMBL/GenBank/DDBJ whole genome shotgun (WGS) entry which is preliminary data.</text>
</comment>
<keyword evidence="4" id="KW-0812">Transmembrane</keyword>
<feature type="coiled-coil region" evidence="3">
    <location>
        <begin position="222"/>
        <end position="256"/>
    </location>
</feature>
<dbReference type="Gene3D" id="1.10.287.130">
    <property type="match status" value="1"/>
</dbReference>
<dbReference type="GO" id="GO:0000155">
    <property type="term" value="F:phosphorelay sensor kinase activity"/>
    <property type="evidence" value="ECO:0007669"/>
    <property type="project" value="InterPro"/>
</dbReference>
<evidence type="ECO:0000313" key="7">
    <source>
        <dbReference type="Proteomes" id="UP000757435"/>
    </source>
</evidence>
<feature type="transmembrane region" description="Helical" evidence="4">
    <location>
        <begin position="21"/>
        <end position="42"/>
    </location>
</feature>
<dbReference type="AlphaFoldDB" id="A0A951QGQ7"/>
<reference evidence="6" key="1">
    <citation type="submission" date="2021-05" db="EMBL/GenBank/DDBJ databases">
        <authorList>
            <person name="Pietrasiak N."/>
            <person name="Ward R."/>
            <person name="Stajich J.E."/>
            <person name="Kurbessoian T."/>
        </authorList>
    </citation>
    <scope>NUCLEOTIDE SEQUENCE</scope>
    <source>
        <strain evidence="6">UHER 2000/2452</strain>
    </source>
</reference>
<evidence type="ECO:0000256" key="1">
    <source>
        <dbReference type="ARBA" id="ARBA00000085"/>
    </source>
</evidence>
<keyword evidence="4" id="KW-1133">Transmembrane helix</keyword>
<sequence length="301" mass="33847">MKHLSRSLYESLGVLPVRQRGILIISIPIACLFMALAAFTWLKTSIISDETEVQETQQVQIETKQLTTALLNAEAAMQGYAITQRQELLTAYNAALETIPDTLDELEQLVQDNPQQEASLLEIRQRIDQSLSFMQQKINLQRDLSAINGGKLPPTALVDWLEEGKALMNDTHAQIDRFTEEEESLLEERKQSQAFYRQITWVVLCLSAIVGSCGGLLAIYLFRQLEQEIAAQQSSLQRSNQQLEQVCEQLQRFTANASHELRAPLAAVLSNAQVGLMADLDDPIAPRKRLENIVGVEPRYV</sequence>
<dbReference type="SUPFAM" id="SSF47384">
    <property type="entry name" value="Homodimeric domain of signal transducing histidine kinase"/>
    <property type="match status" value="1"/>
</dbReference>
<dbReference type="InterPro" id="IPR036097">
    <property type="entry name" value="HisK_dim/P_sf"/>
</dbReference>
<name>A0A951QGQ7_9CYAN</name>
<dbReference type="InterPro" id="IPR007891">
    <property type="entry name" value="CHASE3"/>
</dbReference>
<dbReference type="InterPro" id="IPR003661">
    <property type="entry name" value="HisK_dim/P_dom"/>
</dbReference>
<evidence type="ECO:0000256" key="2">
    <source>
        <dbReference type="ARBA" id="ARBA00012438"/>
    </source>
</evidence>
<dbReference type="Proteomes" id="UP000757435">
    <property type="component" value="Unassembled WGS sequence"/>
</dbReference>
<evidence type="ECO:0000256" key="3">
    <source>
        <dbReference type="SAM" id="Coils"/>
    </source>
</evidence>
<dbReference type="CDD" id="cd00082">
    <property type="entry name" value="HisKA"/>
    <property type="match status" value="1"/>
</dbReference>
<reference evidence="6" key="2">
    <citation type="journal article" date="2022" name="Microbiol. Resour. Announc.">
        <title>Metagenome Sequencing to Explore Phylogenomics of Terrestrial Cyanobacteria.</title>
        <authorList>
            <person name="Ward R.D."/>
            <person name="Stajich J.E."/>
            <person name="Johansen J.R."/>
            <person name="Huntemann M."/>
            <person name="Clum A."/>
            <person name="Foster B."/>
            <person name="Foster B."/>
            <person name="Roux S."/>
            <person name="Palaniappan K."/>
            <person name="Varghese N."/>
            <person name="Mukherjee S."/>
            <person name="Reddy T.B.K."/>
            <person name="Daum C."/>
            <person name="Copeland A."/>
            <person name="Chen I.A."/>
            <person name="Ivanova N.N."/>
            <person name="Kyrpides N.C."/>
            <person name="Shapiro N."/>
            <person name="Eloe-Fadrosh E.A."/>
            <person name="Pietrasiak N."/>
        </authorList>
    </citation>
    <scope>NUCLEOTIDE SEQUENCE</scope>
    <source>
        <strain evidence="6">UHER 2000/2452</strain>
    </source>
</reference>
<organism evidence="6 7">
    <name type="scientific">Drouetiella hepatica Uher 2000/2452</name>
    <dbReference type="NCBI Taxonomy" id="904376"/>
    <lineage>
        <taxon>Bacteria</taxon>
        <taxon>Bacillati</taxon>
        <taxon>Cyanobacteriota</taxon>
        <taxon>Cyanophyceae</taxon>
        <taxon>Oculatellales</taxon>
        <taxon>Oculatellaceae</taxon>
        <taxon>Drouetiella</taxon>
    </lineage>
</organism>